<feature type="region of interest" description="Disordered" evidence="1">
    <location>
        <begin position="55"/>
        <end position="238"/>
    </location>
</feature>
<feature type="compositionally biased region" description="Pro residues" evidence="1">
    <location>
        <begin position="84"/>
        <end position="100"/>
    </location>
</feature>
<feature type="compositionally biased region" description="Pro residues" evidence="1">
    <location>
        <begin position="61"/>
        <end position="76"/>
    </location>
</feature>
<proteinExistence type="predicted"/>
<sequence>MTLILSPSFFHTLSLSRSPSSLPCSFQPEAVPTWSCVRSSSYRRGLPRVWQRSVPVAGVPNPAPAQPRPPAPPPQPHTVHIAAPPCPPLPPPLPPPPDKTPTPTKCQSCPDHDHTTPGHEGAVSGSKLKRPTFHSSRGSLTGENGGATPTSTKPGRTDPRRTPSGASGAASRAGSRAGSRASSRRGSDASDASELLETRSACSDTSDTPRRPGAAKPSKIPTISKKAPSPKTPASGKK</sequence>
<dbReference type="Proteomes" id="UP000193380">
    <property type="component" value="Unassembled WGS sequence"/>
</dbReference>
<dbReference type="PRINTS" id="PR01217">
    <property type="entry name" value="PRICHEXTENSN"/>
</dbReference>
<evidence type="ECO:0000313" key="3">
    <source>
        <dbReference type="Proteomes" id="UP000193380"/>
    </source>
</evidence>
<accession>A0A060WKN7</accession>
<dbReference type="STRING" id="8022.A0A060WKN7"/>
<name>A0A060WKN7_ONCMY</name>
<evidence type="ECO:0000313" key="2">
    <source>
        <dbReference type="EMBL" id="CDQ65155.1"/>
    </source>
</evidence>
<dbReference type="PaxDb" id="8022-A0A060WKN7"/>
<feature type="compositionally biased region" description="Polar residues" evidence="1">
    <location>
        <begin position="133"/>
        <end position="154"/>
    </location>
</feature>
<gene>
    <name evidence="2" type="ORF">GSONMT00072661001</name>
</gene>
<reference evidence="2" key="1">
    <citation type="journal article" date="2014" name="Nat. Commun.">
        <title>The rainbow trout genome provides novel insights into evolution after whole-genome duplication in vertebrates.</title>
        <authorList>
            <person name="Berthelot C."/>
            <person name="Brunet F."/>
            <person name="Chalopin D."/>
            <person name="Juanchich A."/>
            <person name="Bernard M."/>
            <person name="Noel B."/>
            <person name="Bento P."/>
            <person name="Da Silva C."/>
            <person name="Labadie K."/>
            <person name="Alberti A."/>
            <person name="Aury J.M."/>
            <person name="Louis A."/>
            <person name="Dehais P."/>
            <person name="Bardou P."/>
            <person name="Montfort J."/>
            <person name="Klopp C."/>
            <person name="Cabau C."/>
            <person name="Gaspin C."/>
            <person name="Thorgaard G.H."/>
            <person name="Boussaha M."/>
            <person name="Quillet E."/>
            <person name="Guyomard R."/>
            <person name="Galiana D."/>
            <person name="Bobe J."/>
            <person name="Volff J.N."/>
            <person name="Genet C."/>
            <person name="Wincker P."/>
            <person name="Jaillon O."/>
            <person name="Roest Crollius H."/>
            <person name="Guiguen Y."/>
        </authorList>
    </citation>
    <scope>NUCLEOTIDE SEQUENCE [LARGE SCALE GENOMIC DNA]</scope>
</reference>
<feature type="compositionally biased region" description="Low complexity" evidence="1">
    <location>
        <begin position="164"/>
        <end position="181"/>
    </location>
</feature>
<evidence type="ECO:0000256" key="1">
    <source>
        <dbReference type="SAM" id="MobiDB-lite"/>
    </source>
</evidence>
<dbReference type="EMBL" id="FR904496">
    <property type="protein sequence ID" value="CDQ65155.1"/>
    <property type="molecule type" value="Genomic_DNA"/>
</dbReference>
<reference evidence="2" key="2">
    <citation type="submission" date="2014-03" db="EMBL/GenBank/DDBJ databases">
        <authorList>
            <person name="Genoscope - CEA"/>
        </authorList>
    </citation>
    <scope>NUCLEOTIDE SEQUENCE</scope>
</reference>
<organism evidence="2 3">
    <name type="scientific">Oncorhynchus mykiss</name>
    <name type="common">Rainbow trout</name>
    <name type="synonym">Salmo gairdneri</name>
    <dbReference type="NCBI Taxonomy" id="8022"/>
    <lineage>
        <taxon>Eukaryota</taxon>
        <taxon>Metazoa</taxon>
        <taxon>Chordata</taxon>
        <taxon>Craniata</taxon>
        <taxon>Vertebrata</taxon>
        <taxon>Euteleostomi</taxon>
        <taxon>Actinopterygii</taxon>
        <taxon>Neopterygii</taxon>
        <taxon>Teleostei</taxon>
        <taxon>Protacanthopterygii</taxon>
        <taxon>Salmoniformes</taxon>
        <taxon>Salmonidae</taxon>
        <taxon>Salmoninae</taxon>
        <taxon>Oncorhynchus</taxon>
    </lineage>
</organism>
<protein>
    <submittedName>
        <fullName evidence="2">Uncharacterized protein</fullName>
    </submittedName>
</protein>
<dbReference type="AlphaFoldDB" id="A0A060WKN7"/>